<name>A0A158L1L3_9BURK</name>
<organism evidence="2 3">
    <name type="scientific">Caballeronia choica</name>
    <dbReference type="NCBI Taxonomy" id="326476"/>
    <lineage>
        <taxon>Bacteria</taxon>
        <taxon>Pseudomonadati</taxon>
        <taxon>Pseudomonadota</taxon>
        <taxon>Betaproteobacteria</taxon>
        <taxon>Burkholderiales</taxon>
        <taxon>Burkholderiaceae</taxon>
        <taxon>Caballeronia</taxon>
    </lineage>
</organism>
<evidence type="ECO:0000256" key="1">
    <source>
        <dbReference type="SAM" id="MobiDB-lite"/>
    </source>
</evidence>
<proteinExistence type="predicted"/>
<evidence type="ECO:0000313" key="3">
    <source>
        <dbReference type="Proteomes" id="UP000054770"/>
    </source>
</evidence>
<sequence>MALAAVGTTPVWAQGTAASGAQATESTDSIVQMRSEIRAADAEYLAKVRAADRVRERLVAEAWAERKKAVEAARSGASSG</sequence>
<dbReference type="AlphaFoldDB" id="A0A158L1L3"/>
<keyword evidence="3" id="KW-1185">Reference proteome</keyword>
<accession>A0A158L1L3</accession>
<reference evidence="2" key="1">
    <citation type="submission" date="2016-01" db="EMBL/GenBank/DDBJ databases">
        <authorList>
            <person name="Peeters C."/>
        </authorList>
    </citation>
    <scope>NUCLEOTIDE SEQUENCE [LARGE SCALE GENOMIC DNA]</scope>
    <source>
        <strain evidence="2">LMG 22940</strain>
    </source>
</reference>
<protein>
    <submittedName>
        <fullName evidence="2">Uncharacterized protein</fullName>
    </submittedName>
</protein>
<feature type="region of interest" description="Disordered" evidence="1">
    <location>
        <begin position="1"/>
        <end position="23"/>
    </location>
</feature>
<feature type="compositionally biased region" description="Low complexity" evidence="1">
    <location>
        <begin position="13"/>
        <end position="23"/>
    </location>
</feature>
<gene>
    <name evidence="2" type="ORF">AWB68_08173</name>
</gene>
<dbReference type="EMBL" id="FCON02000247">
    <property type="protein sequence ID" value="SAL86843.1"/>
    <property type="molecule type" value="Genomic_DNA"/>
</dbReference>
<dbReference type="Proteomes" id="UP000054770">
    <property type="component" value="Unassembled WGS sequence"/>
</dbReference>
<comment type="caution">
    <text evidence="2">The sequence shown here is derived from an EMBL/GenBank/DDBJ whole genome shotgun (WGS) entry which is preliminary data.</text>
</comment>
<evidence type="ECO:0000313" key="2">
    <source>
        <dbReference type="EMBL" id="SAL86843.1"/>
    </source>
</evidence>